<dbReference type="Proteomes" id="UP000070260">
    <property type="component" value="Chromosome"/>
</dbReference>
<proteinExistence type="predicted"/>
<dbReference type="InterPro" id="IPR002711">
    <property type="entry name" value="HNH"/>
</dbReference>
<dbReference type="AlphaFoldDB" id="A0A127EHM7"/>
<evidence type="ECO:0000313" key="1">
    <source>
        <dbReference type="EMBL" id="AMN35455.1"/>
    </source>
</evidence>
<dbReference type="SMART" id="SM00507">
    <property type="entry name" value="HNHc"/>
    <property type="match status" value="1"/>
</dbReference>
<dbReference type="GO" id="GO:0004519">
    <property type="term" value="F:endonuclease activity"/>
    <property type="evidence" value="ECO:0007669"/>
    <property type="project" value="InterPro"/>
</dbReference>
<dbReference type="RefSeq" id="WP_061427570.1">
    <property type="nucleotide sequence ID" value="NZ_CATNZO010000001.1"/>
</dbReference>
<reference evidence="1 2" key="1">
    <citation type="journal article" date="2016" name="PLoS ONE">
        <title>Plasmid Characterization and Chromosome Analysis of Two netF+ Clostridium perfringens Isolates Associated with Foal and Canine Necrotizing Enteritis.</title>
        <authorList>
            <person name="Mehdizadeh Gohari I."/>
            <person name="Kropinski A.M."/>
            <person name="Weese S.J."/>
            <person name="Parreira V.R."/>
            <person name="Whitehead A.E."/>
            <person name="Boerlin P."/>
            <person name="Prescott J.F."/>
        </authorList>
    </citation>
    <scope>NUCLEOTIDE SEQUENCE [LARGE SCALE GENOMIC DNA]</scope>
    <source>
        <strain evidence="1 2">JP838</strain>
    </source>
</reference>
<dbReference type="PATRIC" id="fig|1502.177.peg.1366"/>
<dbReference type="GO" id="GO:0003676">
    <property type="term" value="F:nucleic acid binding"/>
    <property type="evidence" value="ECO:0007669"/>
    <property type="project" value="InterPro"/>
</dbReference>
<evidence type="ECO:0000313" key="2">
    <source>
        <dbReference type="Proteomes" id="UP000070260"/>
    </source>
</evidence>
<dbReference type="OrthoDB" id="9811997at2"/>
<dbReference type="InterPro" id="IPR003615">
    <property type="entry name" value="HNH_nuc"/>
</dbReference>
<dbReference type="EMBL" id="CP010994">
    <property type="protein sequence ID" value="AMN35455.1"/>
    <property type="molecule type" value="Genomic_DNA"/>
</dbReference>
<gene>
    <name evidence="1" type="ORF">JFP838_06705</name>
</gene>
<sequence>MWITLDQFYKSKEWVNFRKIIISEREPRCWHCGDGFKVSDTIVVHHKIELTLANVNDYNISLNPDNVELVHLECHNEIHDKKHGYNHYKERLKHRGIYIVYGPPLSGKTSYVLSNKQDDDLVVDMDRLYEAVTMLERYNKPNSLLPNVLALRKCLIDNIKVRYGKFGSAWIIGGYPDKYERELLQRELGAELILLKPNKEELYKRLDNCIDYRNHQKTLWKNIIDEWFDRFVE</sequence>
<accession>A0A127EHM7</accession>
<protein>
    <submittedName>
        <fullName evidence="1">Uncharacterized protein</fullName>
    </submittedName>
</protein>
<name>A0A127EHM7_CLOPF</name>
<dbReference type="CDD" id="cd00085">
    <property type="entry name" value="HNHc"/>
    <property type="match status" value="1"/>
</dbReference>
<organism evidence="1 2">
    <name type="scientific">Clostridium perfringens</name>
    <dbReference type="NCBI Taxonomy" id="1502"/>
    <lineage>
        <taxon>Bacteria</taxon>
        <taxon>Bacillati</taxon>
        <taxon>Bacillota</taxon>
        <taxon>Clostridia</taxon>
        <taxon>Eubacteriales</taxon>
        <taxon>Clostridiaceae</taxon>
        <taxon>Clostridium</taxon>
    </lineage>
</organism>
<dbReference type="GO" id="GO:0008270">
    <property type="term" value="F:zinc ion binding"/>
    <property type="evidence" value="ECO:0007669"/>
    <property type="project" value="InterPro"/>
</dbReference>
<dbReference type="Pfam" id="PF01844">
    <property type="entry name" value="HNH"/>
    <property type="match status" value="1"/>
</dbReference>